<reference evidence="2 3" key="1">
    <citation type="submission" date="2018-09" db="EMBL/GenBank/DDBJ databases">
        <authorList>
            <person name="Ulbrich M.C."/>
            <person name="Stoner T.H."/>
            <person name="Garlena R.A."/>
            <person name="Russell D.A."/>
            <person name="Pope W.H."/>
            <person name="Jacobs-Sera D."/>
            <person name="Hatfull G.F."/>
        </authorList>
    </citation>
    <scope>NUCLEOTIDE SEQUENCE [LARGE SCALE GENOMIC DNA]</scope>
</reference>
<dbReference type="EMBL" id="MH834618">
    <property type="protein sequence ID" value="AYN58439.1"/>
    <property type="molecule type" value="Genomic_DNA"/>
</dbReference>
<organism evidence="2 3">
    <name type="scientific">Arthrobacter phage Lunar</name>
    <dbReference type="NCBI Taxonomy" id="2419960"/>
    <lineage>
        <taxon>Viruses</taxon>
        <taxon>Duplodnaviria</taxon>
        <taxon>Heunggongvirae</taxon>
        <taxon>Uroviricota</taxon>
        <taxon>Caudoviricetes</taxon>
        <taxon>Coralvirus</taxon>
        <taxon>Coralvirus coral</taxon>
    </lineage>
</organism>
<dbReference type="InterPro" id="IPR009057">
    <property type="entry name" value="Homeodomain-like_sf"/>
</dbReference>
<feature type="compositionally biased region" description="Basic residues" evidence="1">
    <location>
        <begin position="48"/>
        <end position="57"/>
    </location>
</feature>
<dbReference type="Proteomes" id="UP000275173">
    <property type="component" value="Genome"/>
</dbReference>
<dbReference type="SUPFAM" id="SSF46689">
    <property type="entry name" value="Homeodomain-like"/>
    <property type="match status" value="1"/>
</dbReference>
<accession>A0A3G2KHI4</accession>
<name>A0A3G2KHI4_9CAUD</name>
<dbReference type="Gene3D" id="1.10.10.60">
    <property type="entry name" value="Homeodomain-like"/>
    <property type="match status" value="1"/>
</dbReference>
<gene>
    <name evidence="2" type="primary">33</name>
    <name evidence="2" type="ORF">PBI_LUNAR_33</name>
</gene>
<keyword evidence="2" id="KW-0238">DNA-binding</keyword>
<protein>
    <submittedName>
        <fullName evidence="2">Helix-turn-helix DNA-binding protein</fullName>
    </submittedName>
</protein>
<dbReference type="GO" id="GO:0003677">
    <property type="term" value="F:DNA binding"/>
    <property type="evidence" value="ECO:0007669"/>
    <property type="project" value="UniProtKB-KW"/>
</dbReference>
<proteinExistence type="predicted"/>
<feature type="region of interest" description="Disordered" evidence="1">
    <location>
        <begin position="1"/>
        <end position="106"/>
    </location>
</feature>
<evidence type="ECO:0000313" key="3">
    <source>
        <dbReference type="Proteomes" id="UP000275173"/>
    </source>
</evidence>
<evidence type="ECO:0000313" key="2">
    <source>
        <dbReference type="EMBL" id="AYN58439.1"/>
    </source>
</evidence>
<evidence type="ECO:0000256" key="1">
    <source>
        <dbReference type="SAM" id="MobiDB-lite"/>
    </source>
</evidence>
<sequence>MKEGPGPKSGPFPATQQENQARPSIGRIEKMDKRPQTRSATLEDYARIHRPVPRGAHHPAGMKEGPGPKSGPFPATQQENQARPSIGRIEKMDKRPQTRSATLEDYARIHRPDLTAAEAAELLGVTPRTIVRHRARLGVSQPNPGGRARPTPERLEEIRARLDDGWSTKEITRTFGITWRTINRHFPGRGWTKAQAGEFARFVSVRQ</sequence>